<gene>
    <name evidence="3" type="ORF">MF5583_00546</name>
</gene>
<feature type="region of interest" description="Disordered" evidence="1">
    <location>
        <begin position="34"/>
        <end position="61"/>
    </location>
</feature>
<evidence type="ECO:0000256" key="1">
    <source>
        <dbReference type="SAM" id="MobiDB-lite"/>
    </source>
</evidence>
<proteinExistence type="predicted"/>
<dbReference type="AlphaFoldDB" id="A0A654INA1"/>
<accession>A0A654INA1</accession>
<organism evidence="3">
    <name type="scientific">Mycoplasma feriruminatoris</name>
    <dbReference type="NCBI Taxonomy" id="1179777"/>
    <lineage>
        <taxon>Bacteria</taxon>
        <taxon>Bacillati</taxon>
        <taxon>Mycoplasmatota</taxon>
        <taxon>Mollicutes</taxon>
        <taxon>Mycoplasmataceae</taxon>
        <taxon>Mycoplasma</taxon>
    </lineage>
</organism>
<dbReference type="NCBIfam" id="NF038029">
    <property type="entry name" value="LP_plasma"/>
    <property type="match status" value="1"/>
</dbReference>
<evidence type="ECO:0000313" key="3">
    <source>
        <dbReference type="EMBL" id="VZS00323.1"/>
    </source>
</evidence>
<dbReference type="PROSITE" id="PS51257">
    <property type="entry name" value="PROKAR_LIPOPROTEIN"/>
    <property type="match status" value="1"/>
</dbReference>
<dbReference type="NCBIfam" id="NF045726">
    <property type="entry name" value="XXplasma_LP"/>
    <property type="match status" value="1"/>
</dbReference>
<name>A0A654INA1_9MOLU</name>
<feature type="signal peptide" evidence="2">
    <location>
        <begin position="1"/>
        <end position="21"/>
    </location>
</feature>
<sequence>MKKLLTLLGSVAIVGSSAAVAVACENRPFTFKASGEVKPQSQPQGDEVMLGDQPGAGEVSKEELIKELEKKKKI</sequence>
<evidence type="ECO:0008006" key="4">
    <source>
        <dbReference type="Google" id="ProtNLM"/>
    </source>
</evidence>
<dbReference type="RefSeq" id="WP_347938190.1">
    <property type="nucleotide sequence ID" value="NZ_CP142077.1"/>
</dbReference>
<feature type="chain" id="PRO_5024807777" description="Lipoprotein" evidence="2">
    <location>
        <begin position="22"/>
        <end position="74"/>
    </location>
</feature>
<dbReference type="InterPro" id="IPR054816">
    <property type="entry name" value="Lipoprotein_mollicutes-type_CS"/>
</dbReference>
<evidence type="ECO:0000256" key="2">
    <source>
        <dbReference type="SAM" id="SignalP"/>
    </source>
</evidence>
<reference evidence="3" key="1">
    <citation type="submission" date="2019-11" db="EMBL/GenBank/DDBJ databases">
        <authorList>
            <person name="Falquet L."/>
            <person name="Falquet L."/>
        </authorList>
    </citation>
    <scope>NUCLEOTIDE SEQUENCE</scope>
    <source>
        <strain evidence="3">14/OD_0535</strain>
    </source>
</reference>
<protein>
    <recommendedName>
        <fullName evidence="4">Lipoprotein</fullName>
    </recommendedName>
</protein>
<keyword evidence="2" id="KW-0732">Signal</keyword>
<dbReference type="EMBL" id="LR739236">
    <property type="protein sequence ID" value="VZS00323.1"/>
    <property type="molecule type" value="Genomic_DNA"/>
</dbReference>